<keyword evidence="8 13" id="KW-0560">Oxidoreductase</keyword>
<dbReference type="PANTHER" id="PTHR24305">
    <property type="entry name" value="CYTOCHROME P450"/>
    <property type="match status" value="1"/>
</dbReference>
<evidence type="ECO:0000256" key="6">
    <source>
        <dbReference type="ARBA" id="ARBA00022723"/>
    </source>
</evidence>
<dbReference type="SUPFAM" id="SSF48264">
    <property type="entry name" value="Cytochrome P450"/>
    <property type="match status" value="1"/>
</dbReference>
<keyword evidence="7 14" id="KW-1133">Transmembrane helix</keyword>
<feature type="transmembrane region" description="Helical" evidence="14">
    <location>
        <begin position="15"/>
        <end position="37"/>
    </location>
</feature>
<dbReference type="Gene3D" id="1.10.630.10">
    <property type="entry name" value="Cytochrome P450"/>
    <property type="match status" value="1"/>
</dbReference>
<dbReference type="PRINTS" id="PR00463">
    <property type="entry name" value="EP450I"/>
</dbReference>
<comment type="cofactor">
    <cofactor evidence="1 12">
        <name>heme</name>
        <dbReference type="ChEBI" id="CHEBI:30413"/>
    </cofactor>
</comment>
<dbReference type="OrthoDB" id="1470350at2759"/>
<dbReference type="InterPro" id="IPR036396">
    <property type="entry name" value="Cyt_P450_sf"/>
</dbReference>
<evidence type="ECO:0000256" key="3">
    <source>
        <dbReference type="ARBA" id="ARBA00010617"/>
    </source>
</evidence>
<evidence type="ECO:0000313" key="16">
    <source>
        <dbReference type="Proteomes" id="UP000235786"/>
    </source>
</evidence>
<evidence type="ECO:0000313" key="15">
    <source>
        <dbReference type="EMBL" id="PMD48197.1"/>
    </source>
</evidence>
<proteinExistence type="inferred from homology"/>
<dbReference type="STRING" id="1149755.A0A2J6SBQ5"/>
<evidence type="ECO:0000256" key="14">
    <source>
        <dbReference type="SAM" id="Phobius"/>
    </source>
</evidence>
<dbReference type="Proteomes" id="UP000235786">
    <property type="component" value="Unassembled WGS sequence"/>
</dbReference>
<keyword evidence="11 14" id="KW-0472">Membrane</keyword>
<dbReference type="GO" id="GO:0005506">
    <property type="term" value="F:iron ion binding"/>
    <property type="evidence" value="ECO:0007669"/>
    <property type="project" value="InterPro"/>
</dbReference>
<evidence type="ECO:0000256" key="8">
    <source>
        <dbReference type="ARBA" id="ARBA00023002"/>
    </source>
</evidence>
<sequence>MATNMGFSIFPTQSLTGFVVVSLVLMIATYFICLIVYRVYFHPLAKYPGPFLAKITDFYSVYHAWKGDRHIDFYLCHEKYGAIVRYGPNRLAFNTSTALHTIHSPKANVEKTSFYAGLRQPVGHNILSVVDKSDHTRKRRAMAHAFSEKALKSYEEDMIRHIRLFCQKLRESEGPVNVANWCSYLTADVLGELCFGKSFGMLESEENRFVMKTMLDSARLAFITGCTLQLKAIPGIQKAFFSSMLSSRIRYRAFVMKQAAARTSIPASQGRKDFYHYLMEAKNPNTDEKWSLPELWAEANNLIVAGSDTSALTLSATFFYLTHNERTLERATSEVREVFKERDVEDVRPGAKLNGCKYLRACIDEAMRLSPSVPGILPRVVMPGGMEIDGQFLKEGVEVGVGTYAIHHNAKYFPEPFEYRPERWLEEGPELDIAQKAFTPFSLGPRGCIGKGMAYMEMMIVMARVLMLFDIKVVGTLGEGSPDLEAGRRRKGDFQVKDCFISLKNGPMIEFKAVA</sequence>
<keyword evidence="16" id="KW-1185">Reference proteome</keyword>
<dbReference type="GO" id="GO:0020037">
    <property type="term" value="F:heme binding"/>
    <property type="evidence" value="ECO:0007669"/>
    <property type="project" value="InterPro"/>
</dbReference>
<reference evidence="15 16" key="1">
    <citation type="submission" date="2016-04" db="EMBL/GenBank/DDBJ databases">
        <title>A degradative enzymes factory behind the ericoid mycorrhizal symbiosis.</title>
        <authorList>
            <consortium name="DOE Joint Genome Institute"/>
            <person name="Martino E."/>
            <person name="Morin E."/>
            <person name="Grelet G."/>
            <person name="Kuo A."/>
            <person name="Kohler A."/>
            <person name="Daghino S."/>
            <person name="Barry K."/>
            <person name="Choi C."/>
            <person name="Cichocki N."/>
            <person name="Clum A."/>
            <person name="Copeland A."/>
            <person name="Hainaut M."/>
            <person name="Haridas S."/>
            <person name="Labutti K."/>
            <person name="Lindquist E."/>
            <person name="Lipzen A."/>
            <person name="Khouja H.-R."/>
            <person name="Murat C."/>
            <person name="Ohm R."/>
            <person name="Olson A."/>
            <person name="Spatafora J."/>
            <person name="Veneault-Fourrey C."/>
            <person name="Henrissat B."/>
            <person name="Grigoriev I."/>
            <person name="Martin F."/>
            <person name="Perotto S."/>
        </authorList>
    </citation>
    <scope>NUCLEOTIDE SEQUENCE [LARGE SCALE GENOMIC DNA]</scope>
    <source>
        <strain evidence="15 16">F</strain>
    </source>
</reference>
<evidence type="ECO:0000256" key="12">
    <source>
        <dbReference type="PIRSR" id="PIRSR602401-1"/>
    </source>
</evidence>
<evidence type="ECO:0000256" key="9">
    <source>
        <dbReference type="ARBA" id="ARBA00023004"/>
    </source>
</evidence>
<dbReference type="PANTHER" id="PTHR24305:SF237">
    <property type="entry name" value="CYTOCHROME P450 MONOOXYGENASE ATNE-RELATED"/>
    <property type="match status" value="1"/>
</dbReference>
<dbReference type="GO" id="GO:0016020">
    <property type="term" value="C:membrane"/>
    <property type="evidence" value="ECO:0007669"/>
    <property type="project" value="UniProtKB-SubCell"/>
</dbReference>
<dbReference type="Pfam" id="PF00067">
    <property type="entry name" value="p450"/>
    <property type="match status" value="1"/>
</dbReference>
<keyword evidence="5 14" id="KW-0812">Transmembrane</keyword>
<dbReference type="FunFam" id="1.10.630.10:FF:000063">
    <property type="entry name" value="Cytochrome P450 monooxygenase"/>
    <property type="match status" value="1"/>
</dbReference>
<dbReference type="AlphaFoldDB" id="A0A2J6SBQ5"/>
<dbReference type="GO" id="GO:0016705">
    <property type="term" value="F:oxidoreductase activity, acting on paired donors, with incorporation or reduction of molecular oxygen"/>
    <property type="evidence" value="ECO:0007669"/>
    <property type="project" value="InterPro"/>
</dbReference>
<dbReference type="EMBL" id="KZ613937">
    <property type="protein sequence ID" value="PMD48197.1"/>
    <property type="molecule type" value="Genomic_DNA"/>
</dbReference>
<evidence type="ECO:0000256" key="5">
    <source>
        <dbReference type="ARBA" id="ARBA00022692"/>
    </source>
</evidence>
<dbReference type="InterPro" id="IPR001128">
    <property type="entry name" value="Cyt_P450"/>
</dbReference>
<evidence type="ECO:0000256" key="11">
    <source>
        <dbReference type="ARBA" id="ARBA00023136"/>
    </source>
</evidence>
<keyword evidence="4 12" id="KW-0349">Heme</keyword>
<dbReference type="PROSITE" id="PS00086">
    <property type="entry name" value="CYTOCHROME_P450"/>
    <property type="match status" value="1"/>
</dbReference>
<dbReference type="InterPro" id="IPR017972">
    <property type="entry name" value="Cyt_P450_CS"/>
</dbReference>
<name>A0A2J6SBQ5_HYAVF</name>
<organism evidence="15 16">
    <name type="scientific">Hyaloscypha variabilis (strain UAMH 11265 / GT02V1 / F)</name>
    <name type="common">Meliniomyces variabilis</name>
    <dbReference type="NCBI Taxonomy" id="1149755"/>
    <lineage>
        <taxon>Eukaryota</taxon>
        <taxon>Fungi</taxon>
        <taxon>Dikarya</taxon>
        <taxon>Ascomycota</taxon>
        <taxon>Pezizomycotina</taxon>
        <taxon>Leotiomycetes</taxon>
        <taxon>Helotiales</taxon>
        <taxon>Hyaloscyphaceae</taxon>
        <taxon>Hyaloscypha</taxon>
        <taxon>Hyaloscypha variabilis</taxon>
    </lineage>
</organism>
<dbReference type="CDD" id="cd11061">
    <property type="entry name" value="CYP67-like"/>
    <property type="match status" value="1"/>
</dbReference>
<protein>
    <submittedName>
        <fullName evidence="15">Cytochrome P450</fullName>
    </submittedName>
</protein>
<dbReference type="PRINTS" id="PR00385">
    <property type="entry name" value="P450"/>
</dbReference>
<dbReference type="GO" id="GO:1902181">
    <property type="term" value="P:verruculogen biosynthetic process"/>
    <property type="evidence" value="ECO:0007669"/>
    <property type="project" value="UniProtKB-ARBA"/>
</dbReference>
<accession>A0A2J6SBQ5</accession>
<gene>
    <name evidence="15" type="ORF">L207DRAFT_476437</name>
</gene>
<keyword evidence="10 13" id="KW-0503">Monooxygenase</keyword>
<comment type="subcellular location">
    <subcellularLocation>
        <location evidence="2">Membrane</location>
    </subcellularLocation>
</comment>
<evidence type="ECO:0000256" key="2">
    <source>
        <dbReference type="ARBA" id="ARBA00004370"/>
    </source>
</evidence>
<evidence type="ECO:0000256" key="4">
    <source>
        <dbReference type="ARBA" id="ARBA00022617"/>
    </source>
</evidence>
<evidence type="ECO:0000256" key="13">
    <source>
        <dbReference type="RuleBase" id="RU000461"/>
    </source>
</evidence>
<dbReference type="GO" id="GO:0004497">
    <property type="term" value="F:monooxygenase activity"/>
    <property type="evidence" value="ECO:0007669"/>
    <property type="project" value="UniProtKB-KW"/>
</dbReference>
<evidence type="ECO:0000256" key="10">
    <source>
        <dbReference type="ARBA" id="ARBA00023033"/>
    </source>
</evidence>
<feature type="binding site" description="axial binding residue" evidence="12">
    <location>
        <position position="448"/>
    </location>
    <ligand>
        <name>heme</name>
        <dbReference type="ChEBI" id="CHEBI:30413"/>
    </ligand>
    <ligandPart>
        <name>Fe</name>
        <dbReference type="ChEBI" id="CHEBI:18248"/>
    </ligandPart>
</feature>
<keyword evidence="9 12" id="KW-0408">Iron</keyword>
<keyword evidence="6 12" id="KW-0479">Metal-binding</keyword>
<evidence type="ECO:0000256" key="1">
    <source>
        <dbReference type="ARBA" id="ARBA00001971"/>
    </source>
</evidence>
<dbReference type="InterPro" id="IPR002401">
    <property type="entry name" value="Cyt_P450_E_grp-I"/>
</dbReference>
<comment type="similarity">
    <text evidence="3 13">Belongs to the cytochrome P450 family.</text>
</comment>
<evidence type="ECO:0000256" key="7">
    <source>
        <dbReference type="ARBA" id="ARBA00022989"/>
    </source>
</evidence>
<dbReference type="InterPro" id="IPR050121">
    <property type="entry name" value="Cytochrome_P450_monoxygenase"/>
</dbReference>